<dbReference type="GO" id="GO:0032259">
    <property type="term" value="P:methylation"/>
    <property type="evidence" value="ECO:0007669"/>
    <property type="project" value="UniProtKB-KW"/>
</dbReference>
<dbReference type="SUPFAM" id="SSF48452">
    <property type="entry name" value="TPR-like"/>
    <property type="match status" value="1"/>
</dbReference>
<evidence type="ECO:0000259" key="5">
    <source>
        <dbReference type="Pfam" id="PF00535"/>
    </source>
</evidence>
<gene>
    <name evidence="6" type="ORF">H8S17_00255</name>
</gene>
<keyword evidence="3" id="KW-0328">Glycosyltransferase</keyword>
<dbReference type="SUPFAM" id="SSF53335">
    <property type="entry name" value="S-adenosyl-L-methionine-dependent methyltransferases"/>
    <property type="match status" value="1"/>
</dbReference>
<dbReference type="InterPro" id="IPR029063">
    <property type="entry name" value="SAM-dependent_MTases_sf"/>
</dbReference>
<evidence type="ECO:0000313" key="7">
    <source>
        <dbReference type="Proteomes" id="UP000606720"/>
    </source>
</evidence>
<dbReference type="Proteomes" id="UP000606720">
    <property type="component" value="Unassembled WGS sequence"/>
</dbReference>
<feature type="domain" description="Glycosyltransferase 2-like" evidence="5">
    <location>
        <begin position="122"/>
        <end position="213"/>
    </location>
</feature>
<dbReference type="AlphaFoldDB" id="A0A923LL34"/>
<keyword evidence="4" id="KW-0808">Transferase</keyword>
<dbReference type="InterPro" id="IPR001173">
    <property type="entry name" value="Glyco_trans_2-like"/>
</dbReference>
<sequence length="577" mass="66835">MYEEISKYIEQACYEEAEACIHAETEKTGYTDILAILEAEICYQKQEYQKMFSCIQRGLIYNCRNYELYFMLGQYYLKHNPKQAYLCFEQAAYYCDDVQDQSVIEDAKEALAIQGYRVPEVSVIIPSYRAKTELSLCLDSLRETIDVTSNEIIVIDNASDDEVTEYLKRQNDIRLYCSDTNLGFPAACNLGIIMAKPDHDILLLHNDTMVSVNAVFWLRMGLYESEEIGAAGSVSNSISNHQQVKQEFEKGSDYMLFAEENNIPMEHPYEDKLRLIGFSMILKRSVLNRIGLLDERFSPAYFEDDDLSYRIIQAGYKLLLCKNSFVYHFSKGSFRKNLRSYFDLVDKNAAKFKEKWGFDCQYYRYERYEIVKLLEETKPNGAFRVLEIGCGMGATLGCIQGLYQEAEVYGIEIAETIMPIAKKYLPTIIHGNIEQITMPYEEGFFDYIICADVLEHLHDPAQILKMLHRYLKKDGRLIASIPNLMHAPVIVELLKGNFTYEESGILDRTHIHFFTWNEIKAMFLDCGYQIEITDHTEHMPKMSEEDQGIYDALLQIPGVAAKREFEVYQYLLVAKKC</sequence>
<comment type="caution">
    <text evidence="6">The sequence shown here is derived from an EMBL/GenBank/DDBJ whole genome shotgun (WGS) entry which is preliminary data.</text>
</comment>
<dbReference type="Gene3D" id="3.40.50.150">
    <property type="entry name" value="Vaccinia Virus protein VP39"/>
    <property type="match status" value="1"/>
</dbReference>
<evidence type="ECO:0000313" key="6">
    <source>
        <dbReference type="EMBL" id="MBC5712653.1"/>
    </source>
</evidence>
<protein>
    <submittedName>
        <fullName evidence="6">Methyltransferase domain-containing protein</fullName>
    </submittedName>
</protein>
<dbReference type="RefSeq" id="WP_186865750.1">
    <property type="nucleotide sequence ID" value="NZ_JACOPH010000001.1"/>
</dbReference>
<name>A0A923LL34_9FIRM</name>
<dbReference type="InterPro" id="IPR011990">
    <property type="entry name" value="TPR-like_helical_dom_sf"/>
</dbReference>
<dbReference type="CDD" id="cd04186">
    <property type="entry name" value="GT_2_like_c"/>
    <property type="match status" value="1"/>
</dbReference>
<dbReference type="SUPFAM" id="SSF53448">
    <property type="entry name" value="Nucleotide-diphospho-sugar transferases"/>
    <property type="match status" value="1"/>
</dbReference>
<dbReference type="GO" id="GO:0016757">
    <property type="term" value="F:glycosyltransferase activity"/>
    <property type="evidence" value="ECO:0007669"/>
    <property type="project" value="UniProtKB-KW"/>
</dbReference>
<dbReference type="Gene3D" id="3.90.550.10">
    <property type="entry name" value="Spore Coat Polysaccharide Biosynthesis Protein SpsA, Chain A"/>
    <property type="match status" value="1"/>
</dbReference>
<dbReference type="Pfam" id="PF00535">
    <property type="entry name" value="Glycos_transf_2"/>
    <property type="match status" value="1"/>
</dbReference>
<organism evidence="6 7">
    <name type="scientific">Roseburia zhanii</name>
    <dbReference type="NCBI Taxonomy" id="2763064"/>
    <lineage>
        <taxon>Bacteria</taxon>
        <taxon>Bacillati</taxon>
        <taxon>Bacillota</taxon>
        <taxon>Clostridia</taxon>
        <taxon>Lachnospirales</taxon>
        <taxon>Lachnospiraceae</taxon>
        <taxon>Roseburia</taxon>
    </lineage>
</organism>
<comment type="pathway">
    <text evidence="1">Cell wall biogenesis; cell wall polysaccharide biosynthesis.</text>
</comment>
<dbReference type="PANTHER" id="PTHR43179:SF12">
    <property type="entry name" value="GALACTOFURANOSYLTRANSFERASE GLFT2"/>
    <property type="match status" value="1"/>
</dbReference>
<comment type="similarity">
    <text evidence="2">Belongs to the glycosyltransferase 2 family.</text>
</comment>
<dbReference type="PANTHER" id="PTHR43179">
    <property type="entry name" value="RHAMNOSYLTRANSFERASE WBBL"/>
    <property type="match status" value="1"/>
</dbReference>
<evidence type="ECO:0000256" key="1">
    <source>
        <dbReference type="ARBA" id="ARBA00004776"/>
    </source>
</evidence>
<evidence type="ECO:0000256" key="4">
    <source>
        <dbReference type="ARBA" id="ARBA00022679"/>
    </source>
</evidence>
<evidence type="ECO:0000256" key="3">
    <source>
        <dbReference type="ARBA" id="ARBA00022676"/>
    </source>
</evidence>
<dbReference type="CDD" id="cd02440">
    <property type="entry name" value="AdoMet_MTases"/>
    <property type="match status" value="1"/>
</dbReference>
<reference evidence="6" key="1">
    <citation type="submission" date="2020-08" db="EMBL/GenBank/DDBJ databases">
        <title>Genome public.</title>
        <authorList>
            <person name="Liu C."/>
            <person name="Sun Q."/>
        </authorList>
    </citation>
    <scope>NUCLEOTIDE SEQUENCE</scope>
    <source>
        <strain evidence="6">BX1005</strain>
    </source>
</reference>
<evidence type="ECO:0000256" key="2">
    <source>
        <dbReference type="ARBA" id="ARBA00006739"/>
    </source>
</evidence>
<proteinExistence type="inferred from homology"/>
<dbReference type="Pfam" id="PF13489">
    <property type="entry name" value="Methyltransf_23"/>
    <property type="match status" value="1"/>
</dbReference>
<keyword evidence="7" id="KW-1185">Reference proteome</keyword>
<accession>A0A923LL34</accession>
<dbReference type="InterPro" id="IPR029044">
    <property type="entry name" value="Nucleotide-diphossugar_trans"/>
</dbReference>
<dbReference type="EMBL" id="JACOPH010000001">
    <property type="protein sequence ID" value="MBC5712653.1"/>
    <property type="molecule type" value="Genomic_DNA"/>
</dbReference>
<keyword evidence="6" id="KW-0489">Methyltransferase</keyword>
<dbReference type="GO" id="GO:0008168">
    <property type="term" value="F:methyltransferase activity"/>
    <property type="evidence" value="ECO:0007669"/>
    <property type="project" value="UniProtKB-KW"/>
</dbReference>